<dbReference type="OrthoDB" id="3482638at2"/>
<keyword evidence="3" id="KW-1185">Reference proteome</keyword>
<feature type="compositionally biased region" description="Acidic residues" evidence="1">
    <location>
        <begin position="1"/>
        <end position="19"/>
    </location>
</feature>
<protein>
    <submittedName>
        <fullName evidence="2">Uncharacterized protein</fullName>
    </submittedName>
</protein>
<evidence type="ECO:0000313" key="2">
    <source>
        <dbReference type="EMBL" id="TYC13794.1"/>
    </source>
</evidence>
<dbReference type="Proteomes" id="UP000322634">
    <property type="component" value="Unassembled WGS sequence"/>
</dbReference>
<dbReference type="AlphaFoldDB" id="A0A5D0U748"/>
<evidence type="ECO:0000313" key="3">
    <source>
        <dbReference type="Proteomes" id="UP000322634"/>
    </source>
</evidence>
<dbReference type="RefSeq" id="WP_148351340.1">
    <property type="nucleotide sequence ID" value="NZ_JBHSBF010000010.1"/>
</dbReference>
<gene>
    <name evidence="2" type="ORF">FXF65_19220</name>
</gene>
<name>A0A5D0U748_9ACTN</name>
<comment type="caution">
    <text evidence="2">The sequence shown here is derived from an EMBL/GenBank/DDBJ whole genome shotgun (WGS) entry which is preliminary data.</text>
</comment>
<feature type="compositionally biased region" description="Basic and acidic residues" evidence="1">
    <location>
        <begin position="32"/>
        <end position="44"/>
    </location>
</feature>
<sequence>MSETDDLEPPSDAVEDTAEDAAVAEANEADAAEQRAALDDDAPREWSAQLPDEANEADAAEQRREVRLDEDEYR</sequence>
<reference evidence="2 3" key="1">
    <citation type="submission" date="2019-08" db="EMBL/GenBank/DDBJ databases">
        <title>Actinomadura sp. nov. CYP1-5 isolated from mountain soil.</title>
        <authorList>
            <person name="Songsumanus A."/>
            <person name="Kuncharoen N."/>
            <person name="Kudo T."/>
            <person name="Yuki M."/>
            <person name="Igarashi Y."/>
            <person name="Tanasupawat S."/>
        </authorList>
    </citation>
    <scope>NUCLEOTIDE SEQUENCE [LARGE SCALE GENOMIC DNA]</scope>
    <source>
        <strain evidence="2 3">GKU157</strain>
    </source>
</reference>
<organism evidence="2 3">
    <name type="scientific">Actinomadura syzygii</name>
    <dbReference type="NCBI Taxonomy" id="1427538"/>
    <lineage>
        <taxon>Bacteria</taxon>
        <taxon>Bacillati</taxon>
        <taxon>Actinomycetota</taxon>
        <taxon>Actinomycetes</taxon>
        <taxon>Streptosporangiales</taxon>
        <taxon>Thermomonosporaceae</taxon>
        <taxon>Actinomadura</taxon>
    </lineage>
</organism>
<dbReference type="EMBL" id="VSFF01000007">
    <property type="protein sequence ID" value="TYC13794.1"/>
    <property type="molecule type" value="Genomic_DNA"/>
</dbReference>
<feature type="region of interest" description="Disordered" evidence="1">
    <location>
        <begin position="1"/>
        <end position="74"/>
    </location>
</feature>
<evidence type="ECO:0000256" key="1">
    <source>
        <dbReference type="SAM" id="MobiDB-lite"/>
    </source>
</evidence>
<accession>A0A5D0U748</accession>
<proteinExistence type="predicted"/>